<feature type="region of interest" description="Disordered" evidence="5">
    <location>
        <begin position="532"/>
        <end position="551"/>
    </location>
</feature>
<dbReference type="InterPro" id="IPR035965">
    <property type="entry name" value="PAS-like_dom_sf"/>
</dbReference>
<dbReference type="PRINTS" id="PR00260">
    <property type="entry name" value="CHEMTRNSDUCR"/>
</dbReference>
<dbReference type="Proteomes" id="UP000245216">
    <property type="component" value="Unassembled WGS sequence"/>
</dbReference>
<dbReference type="GO" id="GO:0006935">
    <property type="term" value="P:chemotaxis"/>
    <property type="evidence" value="ECO:0007669"/>
    <property type="project" value="InterPro"/>
</dbReference>
<keyword evidence="6" id="KW-0812">Transmembrane</keyword>
<dbReference type="InterPro" id="IPR013655">
    <property type="entry name" value="PAS_fold_3"/>
</dbReference>
<proteinExistence type="inferred from homology"/>
<dbReference type="PANTHER" id="PTHR43531">
    <property type="entry name" value="PROTEIN ICFG"/>
    <property type="match status" value="1"/>
</dbReference>
<dbReference type="SUPFAM" id="SSF55785">
    <property type="entry name" value="PYP-like sensor domain (PAS domain)"/>
    <property type="match status" value="1"/>
</dbReference>
<sequence length="551" mass="60122">MRENQAITSHETQVPEKTYLISKTDLKGRIIYANPAFIEVSGYSHEELIGAPHNIVRHPHMPAVIFQDLWQTLKQQRSWSGLIKNRRKDGGFYWVKARVIPLIENGRVSGYASVRVRAQPKDIKEAEYLYHSIQQHGLRGFRLHEGQLQARGWRSALNTLLQPLNRGLRASLLRFGILTGGLVTLSAGLLLGSGASGTYLTAGLASLGVVSLTTLAYGWIVTQRMMQPLHSATHIAQQIATGNLLIDLNPQHTRSQEIAQLYFYMDMMRKSLLSLARDVHQGIQASLDVSTQIEDGNRQLSHRTAAQSGSLQRTAANMEQLTMNVQQTADNARLANQLADQSLSTARRGGEVVQDMVSTMQDIHNSSERIGDIVSIIEGLAFQTNILALNAAVESARAGEAGKGFAVVAGEVRSLAQKSAQAAGEIKHLVEDSLKRMATGAHHAKRAGSTMDEIMQSVSDVTHLISEISTASNEQASGLAQINDAVSTMDSDTNDNADLARSLGETVHELSRQALELKLSIQLLNTGMANRSTYVPDPNATEEPVPLLKVA</sequence>
<protein>
    <submittedName>
        <fullName evidence="10">Chemotaxis protein</fullName>
    </submittedName>
</protein>
<evidence type="ECO:0000313" key="10">
    <source>
        <dbReference type="EMBL" id="PWE13022.1"/>
    </source>
</evidence>
<organism evidence="10 11">
    <name type="scientific">Alcaligenes faecalis</name>
    <dbReference type="NCBI Taxonomy" id="511"/>
    <lineage>
        <taxon>Bacteria</taxon>
        <taxon>Pseudomonadati</taxon>
        <taxon>Pseudomonadota</taxon>
        <taxon>Betaproteobacteria</taxon>
        <taxon>Burkholderiales</taxon>
        <taxon>Alcaligenaceae</taxon>
        <taxon>Alcaligenes</taxon>
    </lineage>
</organism>
<dbReference type="InterPro" id="IPR004089">
    <property type="entry name" value="MCPsignal_dom"/>
</dbReference>
<dbReference type="Pfam" id="PF08447">
    <property type="entry name" value="PAS_3"/>
    <property type="match status" value="1"/>
</dbReference>
<feature type="domain" description="HAMP" evidence="9">
    <location>
        <begin position="223"/>
        <end position="277"/>
    </location>
</feature>
<evidence type="ECO:0000259" key="7">
    <source>
        <dbReference type="PROSITE" id="PS50111"/>
    </source>
</evidence>
<dbReference type="PROSITE" id="PS50885">
    <property type="entry name" value="HAMP"/>
    <property type="match status" value="1"/>
</dbReference>
<dbReference type="InterPro" id="IPR003660">
    <property type="entry name" value="HAMP_dom"/>
</dbReference>
<accession>A0A2U2BGA2</accession>
<dbReference type="CDD" id="cd11386">
    <property type="entry name" value="MCP_signal"/>
    <property type="match status" value="1"/>
</dbReference>
<evidence type="ECO:0000256" key="3">
    <source>
        <dbReference type="ARBA" id="ARBA00029447"/>
    </source>
</evidence>
<comment type="caution">
    <text evidence="10">The sequence shown here is derived from an EMBL/GenBank/DDBJ whole genome shotgun (WGS) entry which is preliminary data.</text>
</comment>
<dbReference type="Pfam" id="PF00015">
    <property type="entry name" value="MCPsignal"/>
    <property type="match status" value="1"/>
</dbReference>
<dbReference type="InterPro" id="IPR004090">
    <property type="entry name" value="Chemotax_Me-accpt_rcpt"/>
</dbReference>
<feature type="domain" description="PAS" evidence="8">
    <location>
        <begin position="25"/>
        <end position="50"/>
    </location>
</feature>
<dbReference type="AlphaFoldDB" id="A0A2U2BGA2"/>
<reference evidence="10 11" key="1">
    <citation type="submission" date="2018-05" db="EMBL/GenBank/DDBJ databases">
        <title>Genome Sequence of an Efficient Indole-Degrading Bacterium, Alcaligenes sp.YBY.</title>
        <authorList>
            <person name="Yang B."/>
        </authorList>
    </citation>
    <scope>NUCLEOTIDE SEQUENCE [LARGE SCALE GENOMIC DNA]</scope>
    <source>
        <strain evidence="10 11">YBY</strain>
    </source>
</reference>
<evidence type="ECO:0000259" key="9">
    <source>
        <dbReference type="PROSITE" id="PS50885"/>
    </source>
</evidence>
<keyword evidence="4" id="KW-0807">Transducer</keyword>
<reference evidence="10 11" key="2">
    <citation type="submission" date="2018-05" db="EMBL/GenBank/DDBJ databases">
        <authorList>
            <person name="Lanie J.A."/>
            <person name="Ng W.-L."/>
            <person name="Kazmierczak K.M."/>
            <person name="Andrzejewski T.M."/>
            <person name="Davidsen T.M."/>
            <person name="Wayne K.J."/>
            <person name="Tettelin H."/>
            <person name="Glass J.I."/>
            <person name="Rusch D."/>
            <person name="Podicherti R."/>
            <person name="Tsui H.-C.T."/>
            <person name="Winkler M.E."/>
        </authorList>
    </citation>
    <scope>NUCLEOTIDE SEQUENCE [LARGE SCALE GENOMIC DNA]</scope>
    <source>
        <strain evidence="10 11">YBY</strain>
    </source>
</reference>
<evidence type="ECO:0000256" key="4">
    <source>
        <dbReference type="PROSITE-ProRule" id="PRU00284"/>
    </source>
</evidence>
<dbReference type="EMBL" id="QEXO01000004">
    <property type="protein sequence ID" value="PWE13022.1"/>
    <property type="molecule type" value="Genomic_DNA"/>
</dbReference>
<dbReference type="SUPFAM" id="SSF58104">
    <property type="entry name" value="Methyl-accepting chemotaxis protein (MCP) signaling domain"/>
    <property type="match status" value="1"/>
</dbReference>
<dbReference type="NCBIfam" id="TIGR00229">
    <property type="entry name" value="sensory_box"/>
    <property type="match status" value="1"/>
</dbReference>
<keyword evidence="6" id="KW-1133">Transmembrane helix</keyword>
<dbReference type="PROSITE" id="PS50112">
    <property type="entry name" value="PAS"/>
    <property type="match status" value="1"/>
</dbReference>
<name>A0A2U2BGA2_ALCFA</name>
<dbReference type="RefSeq" id="WP_109089399.1">
    <property type="nucleotide sequence ID" value="NZ_QEXO01000004.1"/>
</dbReference>
<comment type="similarity">
    <text evidence="3">Belongs to the methyl-accepting chemotaxis (MCP) protein family.</text>
</comment>
<feature type="transmembrane region" description="Helical" evidence="6">
    <location>
        <begin position="199"/>
        <end position="220"/>
    </location>
</feature>
<dbReference type="GO" id="GO:0004888">
    <property type="term" value="F:transmembrane signaling receptor activity"/>
    <property type="evidence" value="ECO:0007669"/>
    <property type="project" value="InterPro"/>
</dbReference>
<evidence type="ECO:0000256" key="2">
    <source>
        <dbReference type="ARBA" id="ARBA00022481"/>
    </source>
</evidence>
<dbReference type="SMART" id="SM00283">
    <property type="entry name" value="MA"/>
    <property type="match status" value="1"/>
</dbReference>
<evidence type="ECO:0000256" key="5">
    <source>
        <dbReference type="SAM" id="MobiDB-lite"/>
    </source>
</evidence>
<comment type="subcellular location">
    <subcellularLocation>
        <location evidence="1">Membrane</location>
    </subcellularLocation>
</comment>
<keyword evidence="2" id="KW-0488">Methylation</keyword>
<dbReference type="STRING" id="511.UZ73_15740"/>
<dbReference type="CDD" id="cd00130">
    <property type="entry name" value="PAS"/>
    <property type="match status" value="1"/>
</dbReference>
<dbReference type="PANTHER" id="PTHR43531:SF14">
    <property type="entry name" value="METHYL-ACCEPTING CHEMOTAXIS PROTEIN I-RELATED"/>
    <property type="match status" value="1"/>
</dbReference>
<dbReference type="Gene3D" id="3.30.450.20">
    <property type="entry name" value="PAS domain"/>
    <property type="match status" value="1"/>
</dbReference>
<evidence type="ECO:0000256" key="1">
    <source>
        <dbReference type="ARBA" id="ARBA00004370"/>
    </source>
</evidence>
<dbReference type="InterPro" id="IPR000014">
    <property type="entry name" value="PAS"/>
</dbReference>
<dbReference type="GO" id="GO:0007165">
    <property type="term" value="P:signal transduction"/>
    <property type="evidence" value="ECO:0007669"/>
    <property type="project" value="UniProtKB-KW"/>
</dbReference>
<evidence type="ECO:0000259" key="8">
    <source>
        <dbReference type="PROSITE" id="PS50112"/>
    </source>
</evidence>
<gene>
    <name evidence="10" type="ORF">DF183_14385</name>
</gene>
<dbReference type="GO" id="GO:0005886">
    <property type="term" value="C:plasma membrane"/>
    <property type="evidence" value="ECO:0007669"/>
    <property type="project" value="TreeGrafter"/>
</dbReference>
<keyword evidence="6" id="KW-0472">Membrane</keyword>
<dbReference type="FunFam" id="1.10.287.950:FF:000001">
    <property type="entry name" value="Methyl-accepting chemotaxis sensory transducer"/>
    <property type="match status" value="1"/>
</dbReference>
<dbReference type="InterPro" id="IPR051310">
    <property type="entry name" value="MCP_chemotaxis"/>
</dbReference>
<evidence type="ECO:0000313" key="11">
    <source>
        <dbReference type="Proteomes" id="UP000245216"/>
    </source>
</evidence>
<dbReference type="Gene3D" id="1.10.287.950">
    <property type="entry name" value="Methyl-accepting chemotaxis protein"/>
    <property type="match status" value="1"/>
</dbReference>
<dbReference type="PROSITE" id="PS50111">
    <property type="entry name" value="CHEMOTAXIS_TRANSDUC_2"/>
    <property type="match status" value="1"/>
</dbReference>
<feature type="domain" description="Methyl-accepting transducer" evidence="7">
    <location>
        <begin position="282"/>
        <end position="511"/>
    </location>
</feature>
<evidence type="ECO:0000256" key="6">
    <source>
        <dbReference type="SAM" id="Phobius"/>
    </source>
</evidence>
<feature type="transmembrane region" description="Helical" evidence="6">
    <location>
        <begin position="172"/>
        <end position="193"/>
    </location>
</feature>